<keyword evidence="2" id="KW-1185">Reference proteome</keyword>
<proteinExistence type="predicted"/>
<dbReference type="EMBL" id="FMTT01000012">
    <property type="protein sequence ID" value="SCW52539.1"/>
    <property type="molecule type" value="Genomic_DNA"/>
</dbReference>
<sequence>MANNYFDLDVQVNSVNLANSNARLTAICGPTVDCYTATERCYTSKCYTVDKCYSHDCYTGRDRCGYTTNCK</sequence>
<dbReference type="Proteomes" id="UP000198601">
    <property type="component" value="Unassembled WGS sequence"/>
</dbReference>
<dbReference type="NCBIfam" id="NF033457">
    <property type="entry name" value="elgicin_lanti"/>
    <property type="match status" value="1"/>
</dbReference>
<protein>
    <submittedName>
        <fullName evidence="1">Uncharacterized protein</fullName>
    </submittedName>
</protein>
<accession>A0A1G4R8I0</accession>
<organism evidence="1 2">
    <name type="scientific">Paenibacillus tianmuensis</name>
    <dbReference type="NCBI Taxonomy" id="624147"/>
    <lineage>
        <taxon>Bacteria</taxon>
        <taxon>Bacillati</taxon>
        <taxon>Bacillota</taxon>
        <taxon>Bacilli</taxon>
        <taxon>Bacillales</taxon>
        <taxon>Paenibacillaceae</taxon>
        <taxon>Paenibacillus</taxon>
    </lineage>
</organism>
<gene>
    <name evidence="1" type="ORF">SAMN04487970_1012114</name>
</gene>
<reference evidence="2" key="1">
    <citation type="submission" date="2016-10" db="EMBL/GenBank/DDBJ databases">
        <authorList>
            <person name="Varghese N."/>
            <person name="Submissions S."/>
        </authorList>
    </citation>
    <scope>NUCLEOTIDE SEQUENCE [LARGE SCALE GENOMIC DNA]</scope>
    <source>
        <strain evidence="2">CGMCC 1.8946</strain>
    </source>
</reference>
<dbReference type="RefSeq" id="WP_143006865.1">
    <property type="nucleotide sequence ID" value="NZ_FMTT01000012.1"/>
</dbReference>
<evidence type="ECO:0000313" key="1">
    <source>
        <dbReference type="EMBL" id="SCW52539.1"/>
    </source>
</evidence>
<evidence type="ECO:0000313" key="2">
    <source>
        <dbReference type="Proteomes" id="UP000198601"/>
    </source>
</evidence>
<dbReference type="AlphaFoldDB" id="A0A1G4R8I0"/>
<name>A0A1G4R8I0_9BACL</name>